<dbReference type="InterPro" id="IPR001173">
    <property type="entry name" value="Glyco_trans_2-like"/>
</dbReference>
<dbReference type="InterPro" id="IPR029044">
    <property type="entry name" value="Nucleotide-diphossugar_trans"/>
</dbReference>
<dbReference type="CDD" id="cd00761">
    <property type="entry name" value="Glyco_tranf_GTA_type"/>
    <property type="match status" value="1"/>
</dbReference>
<organism evidence="2 3">
    <name type="scientific">Pseudolactococcus laudensis</name>
    <dbReference type="NCBI Taxonomy" id="1494461"/>
    <lineage>
        <taxon>Bacteria</taxon>
        <taxon>Bacillati</taxon>
        <taxon>Bacillota</taxon>
        <taxon>Bacilli</taxon>
        <taxon>Lactobacillales</taxon>
        <taxon>Streptococcaceae</taxon>
        <taxon>Pseudolactococcus</taxon>
    </lineage>
</organism>
<dbReference type="Pfam" id="PF00535">
    <property type="entry name" value="Glycos_transf_2"/>
    <property type="match status" value="1"/>
</dbReference>
<comment type="caution">
    <text evidence="2">The sequence shown here is derived from an EMBL/GenBank/DDBJ whole genome shotgun (WGS) entry which is preliminary data.</text>
</comment>
<gene>
    <name evidence="2" type="ORF">HZR21_06355</name>
</gene>
<evidence type="ECO:0000259" key="1">
    <source>
        <dbReference type="Pfam" id="PF00535"/>
    </source>
</evidence>
<dbReference type="SUPFAM" id="SSF53448">
    <property type="entry name" value="Nucleotide-diphospho-sugar transferases"/>
    <property type="match status" value="1"/>
</dbReference>
<dbReference type="RefSeq" id="WP_180746932.1">
    <property type="nucleotide sequence ID" value="NZ_CBCRWQ010000010.1"/>
</dbReference>
<accession>A0A7V8SK88</accession>
<dbReference type="Proteomes" id="UP000530186">
    <property type="component" value="Unassembled WGS sequence"/>
</dbReference>
<dbReference type="Gene3D" id="3.90.550.10">
    <property type="entry name" value="Spore Coat Polysaccharide Biosynthesis Protein SpsA, Chain A"/>
    <property type="match status" value="1"/>
</dbReference>
<dbReference type="AlphaFoldDB" id="A0A7V8SK88"/>
<evidence type="ECO:0000313" key="3">
    <source>
        <dbReference type="Proteomes" id="UP000530186"/>
    </source>
</evidence>
<protein>
    <submittedName>
        <fullName evidence="2">Glycosyltransferase</fullName>
    </submittedName>
</protein>
<evidence type="ECO:0000313" key="2">
    <source>
        <dbReference type="EMBL" id="MBA0016755.1"/>
    </source>
</evidence>
<proteinExistence type="predicted"/>
<sequence length="187" mass="21638">MFKIISNENDKLTIKNMQSDEKDVLFYVAKENPVDYFELPFSYDDGEFSILFSDVDIVFQENNLEKGKYGYFYKDINGFNRLDSLQVTTILDKKGKREQKSYFKPLNGIFKTFYPALEFFEYKVTIIMAVYNVEQFLADALNSLIVQSIGFENIQVLLVNDASPDNSKAIAIEYAKNTIILLISKTM</sequence>
<name>A0A7V8SK88_9LACT</name>
<dbReference type="EMBL" id="JACBNY010000009">
    <property type="protein sequence ID" value="MBA0016755.1"/>
    <property type="molecule type" value="Genomic_DNA"/>
</dbReference>
<feature type="domain" description="Glycosyltransferase 2-like" evidence="1">
    <location>
        <begin position="125"/>
        <end position="176"/>
    </location>
</feature>
<reference evidence="2 3" key="1">
    <citation type="submission" date="2020-07" db="EMBL/GenBank/DDBJ databases">
        <authorList>
            <person name="Hilgarth M."/>
            <person name="Werum V."/>
            <person name="Vogel R.F."/>
        </authorList>
    </citation>
    <scope>NUCLEOTIDE SEQUENCE [LARGE SCALE GENOMIC DNA]</scope>
    <source>
        <strain evidence="2 3">DSM 28961</strain>
    </source>
</reference>
<dbReference type="GeneID" id="303196185"/>
<keyword evidence="3" id="KW-1185">Reference proteome</keyword>
<dbReference type="GO" id="GO:0016740">
    <property type="term" value="F:transferase activity"/>
    <property type="evidence" value="ECO:0007669"/>
    <property type="project" value="UniProtKB-KW"/>
</dbReference>
<keyword evidence="2" id="KW-0808">Transferase</keyword>